<organism evidence="2 3">
    <name type="scientific">Rhamnella rubrinervis</name>
    <dbReference type="NCBI Taxonomy" id="2594499"/>
    <lineage>
        <taxon>Eukaryota</taxon>
        <taxon>Viridiplantae</taxon>
        <taxon>Streptophyta</taxon>
        <taxon>Embryophyta</taxon>
        <taxon>Tracheophyta</taxon>
        <taxon>Spermatophyta</taxon>
        <taxon>Magnoliopsida</taxon>
        <taxon>eudicotyledons</taxon>
        <taxon>Gunneridae</taxon>
        <taxon>Pentapetalae</taxon>
        <taxon>rosids</taxon>
        <taxon>fabids</taxon>
        <taxon>Rosales</taxon>
        <taxon>Rhamnaceae</taxon>
        <taxon>rhamnoid group</taxon>
        <taxon>Rhamneae</taxon>
        <taxon>Rhamnella</taxon>
    </lineage>
</organism>
<reference evidence="2" key="1">
    <citation type="submission" date="2020-03" db="EMBL/GenBank/DDBJ databases">
        <title>A high-quality chromosome-level genome assembly of a woody plant with both climbing and erect habits, Rhamnella rubrinervis.</title>
        <authorList>
            <person name="Lu Z."/>
            <person name="Yang Y."/>
            <person name="Zhu X."/>
            <person name="Sun Y."/>
        </authorList>
    </citation>
    <scope>NUCLEOTIDE SEQUENCE</scope>
    <source>
        <strain evidence="2">BYM</strain>
        <tissue evidence="2">Leaf</tissue>
    </source>
</reference>
<evidence type="ECO:0000256" key="1">
    <source>
        <dbReference type="SAM" id="MobiDB-lite"/>
    </source>
</evidence>
<accession>A0A8K0DR14</accession>
<sequence length="198" mass="21906">MLGVRPSGGGPMGCPSFASTPLAPGVPDTRGTSGSTLKDSFMRDSVGSVMVIPQNVLLYVICEEYKSTLAEMWLELFFSPLPAWLAPVDTAGYKRIKKCRADILDTPFSWYVTSLKLRFRATSRPAFSFLWVRKVGRWLVRLLYEDGLPWTLINDDPNSLPTGVSVSLSSSPFLGEGYGINLILGFSNLQLHEGIYIY</sequence>
<comment type="caution">
    <text evidence="2">The sequence shown here is derived from an EMBL/GenBank/DDBJ whole genome shotgun (WGS) entry which is preliminary data.</text>
</comment>
<evidence type="ECO:0000313" key="2">
    <source>
        <dbReference type="EMBL" id="KAF3432603.1"/>
    </source>
</evidence>
<protein>
    <submittedName>
        <fullName evidence="2">Uncharacterized protein</fullName>
    </submittedName>
</protein>
<dbReference type="AlphaFoldDB" id="A0A8K0DR14"/>
<gene>
    <name evidence="2" type="ORF">FNV43_RR27343</name>
</gene>
<feature type="compositionally biased region" description="Gly residues" evidence="1">
    <location>
        <begin position="1"/>
        <end position="12"/>
    </location>
</feature>
<name>A0A8K0DR14_9ROSA</name>
<proteinExistence type="predicted"/>
<keyword evidence="3" id="KW-1185">Reference proteome</keyword>
<dbReference type="EMBL" id="VOIH02000012">
    <property type="protein sequence ID" value="KAF3432603.1"/>
    <property type="molecule type" value="Genomic_DNA"/>
</dbReference>
<evidence type="ECO:0000313" key="3">
    <source>
        <dbReference type="Proteomes" id="UP000796880"/>
    </source>
</evidence>
<feature type="region of interest" description="Disordered" evidence="1">
    <location>
        <begin position="1"/>
        <end position="37"/>
    </location>
</feature>
<dbReference type="Proteomes" id="UP000796880">
    <property type="component" value="Unassembled WGS sequence"/>
</dbReference>